<dbReference type="Pfam" id="PF07690">
    <property type="entry name" value="MFS_1"/>
    <property type="match status" value="1"/>
</dbReference>
<keyword evidence="3 6" id="KW-0812">Transmembrane</keyword>
<feature type="transmembrane region" description="Helical" evidence="6">
    <location>
        <begin position="259"/>
        <end position="277"/>
    </location>
</feature>
<feature type="transmembrane region" description="Helical" evidence="6">
    <location>
        <begin position="382"/>
        <end position="401"/>
    </location>
</feature>
<dbReference type="Gene3D" id="1.20.1250.20">
    <property type="entry name" value="MFS general substrate transporter like domains"/>
    <property type="match status" value="2"/>
</dbReference>
<evidence type="ECO:0000256" key="1">
    <source>
        <dbReference type="ARBA" id="ARBA00004651"/>
    </source>
</evidence>
<reference evidence="8 9" key="1">
    <citation type="journal article" date="2019" name="Int. J. Syst. Evol. Microbiol.">
        <title>The Global Catalogue of Microorganisms (GCM) 10K type strain sequencing project: providing services to taxonomists for standard genome sequencing and annotation.</title>
        <authorList>
            <consortium name="The Broad Institute Genomics Platform"/>
            <consortium name="The Broad Institute Genome Sequencing Center for Infectious Disease"/>
            <person name="Wu L."/>
            <person name="Ma J."/>
        </authorList>
    </citation>
    <scope>NUCLEOTIDE SEQUENCE [LARGE SCALE GENOMIC DNA]</scope>
    <source>
        <strain evidence="8 9">IBRC-M 10256</strain>
    </source>
</reference>
<dbReference type="GeneID" id="73901593"/>
<keyword evidence="4 6" id="KW-1133">Transmembrane helix</keyword>
<comment type="subcellular location">
    <subcellularLocation>
        <location evidence="1">Cell membrane</location>
        <topology evidence="1">Multi-pass membrane protein</topology>
    </subcellularLocation>
</comment>
<evidence type="ECO:0000313" key="9">
    <source>
        <dbReference type="Proteomes" id="UP001595846"/>
    </source>
</evidence>
<name>A0ABD5NT23_9EURY</name>
<feature type="transmembrane region" description="Helical" evidence="6">
    <location>
        <begin position="27"/>
        <end position="48"/>
    </location>
</feature>
<evidence type="ECO:0000259" key="7">
    <source>
        <dbReference type="PROSITE" id="PS50850"/>
    </source>
</evidence>
<accession>A0ABD5NT23</accession>
<dbReference type="InterPro" id="IPR020846">
    <property type="entry name" value="MFS_dom"/>
</dbReference>
<evidence type="ECO:0000313" key="8">
    <source>
        <dbReference type="EMBL" id="MFC3960223.1"/>
    </source>
</evidence>
<feature type="transmembrane region" description="Helical" evidence="6">
    <location>
        <begin position="55"/>
        <end position="76"/>
    </location>
</feature>
<keyword evidence="5 6" id="KW-0472">Membrane</keyword>
<feature type="transmembrane region" description="Helical" evidence="6">
    <location>
        <begin position="233"/>
        <end position="253"/>
    </location>
</feature>
<evidence type="ECO:0000256" key="6">
    <source>
        <dbReference type="SAM" id="Phobius"/>
    </source>
</evidence>
<feature type="transmembrane region" description="Helical" evidence="6">
    <location>
        <begin position="115"/>
        <end position="134"/>
    </location>
</feature>
<evidence type="ECO:0000256" key="4">
    <source>
        <dbReference type="ARBA" id="ARBA00022989"/>
    </source>
</evidence>
<dbReference type="PANTHER" id="PTHR43124">
    <property type="entry name" value="PURINE EFFLUX PUMP PBUE"/>
    <property type="match status" value="1"/>
</dbReference>
<dbReference type="PANTHER" id="PTHR43124:SF3">
    <property type="entry name" value="CHLORAMPHENICOL EFFLUX PUMP RV0191"/>
    <property type="match status" value="1"/>
</dbReference>
<keyword evidence="2" id="KW-1003">Cell membrane</keyword>
<dbReference type="Proteomes" id="UP001595846">
    <property type="component" value="Unassembled WGS sequence"/>
</dbReference>
<comment type="caution">
    <text evidence="8">The sequence shown here is derived from an EMBL/GenBank/DDBJ whole genome shotgun (WGS) entry which is preliminary data.</text>
</comment>
<dbReference type="InterPro" id="IPR036259">
    <property type="entry name" value="MFS_trans_sf"/>
</dbReference>
<feature type="transmembrane region" description="Helical" evidence="6">
    <location>
        <begin position="289"/>
        <end position="309"/>
    </location>
</feature>
<keyword evidence="9" id="KW-1185">Reference proteome</keyword>
<protein>
    <submittedName>
        <fullName evidence="8">Nitrate/nitrite transporter</fullName>
    </submittedName>
</protein>
<dbReference type="PROSITE" id="PS50850">
    <property type="entry name" value="MFS"/>
    <property type="match status" value="1"/>
</dbReference>
<dbReference type="AlphaFoldDB" id="A0ABD5NT23"/>
<evidence type="ECO:0000256" key="3">
    <source>
        <dbReference type="ARBA" id="ARBA00022692"/>
    </source>
</evidence>
<sequence>MTRFTVAVVTSTIRSFGALRGGGRGSILLAVAFGWFLSISVRTIYPALLPRIRAAYGLSLTAAGLLLTVLWVAYAAGQLPGGVLTDWIGERLLLVVSSVLAAMTLSLVVLADAPVVLFVATALFGAGTALYGTSRFTILQRVFPDQLGTATGATMAAGDVGNAVMPPVAGVIATAVAWQYGLGFAVPLFLLAAVGLWTTLPGRQTAATPLREQLSPPDLWRTLSQPFVLRRTLLLVLWAVLFQAFVGFYPTYLMDVATVPSPVATALFGFFFALGIPTKPLAGRAYDRVGVRTPLVVIMGATAVSFAAVPFASGLPTFVVLTALAAGVLGFETIVISDLTGRLPDRTRGTSLGAIRTVYIGLGAVSPLLVGAVADAGHFDAAFFAIAALAGLTGLYAFVAIDV</sequence>
<dbReference type="SUPFAM" id="SSF103473">
    <property type="entry name" value="MFS general substrate transporter"/>
    <property type="match status" value="1"/>
</dbReference>
<dbReference type="InterPro" id="IPR011701">
    <property type="entry name" value="MFS"/>
</dbReference>
<evidence type="ECO:0000256" key="5">
    <source>
        <dbReference type="ARBA" id="ARBA00023136"/>
    </source>
</evidence>
<feature type="transmembrane region" description="Helical" evidence="6">
    <location>
        <begin position="88"/>
        <end position="108"/>
    </location>
</feature>
<gene>
    <name evidence="8" type="ORF">ACFOUR_17860</name>
</gene>
<proteinExistence type="predicted"/>
<evidence type="ECO:0000256" key="2">
    <source>
        <dbReference type="ARBA" id="ARBA00022475"/>
    </source>
</evidence>
<organism evidence="8 9">
    <name type="scientific">Halovivax cerinus</name>
    <dbReference type="NCBI Taxonomy" id="1487865"/>
    <lineage>
        <taxon>Archaea</taxon>
        <taxon>Methanobacteriati</taxon>
        <taxon>Methanobacteriota</taxon>
        <taxon>Stenosarchaea group</taxon>
        <taxon>Halobacteria</taxon>
        <taxon>Halobacteriales</taxon>
        <taxon>Natrialbaceae</taxon>
        <taxon>Halovivax</taxon>
    </lineage>
</organism>
<dbReference type="GO" id="GO:0005886">
    <property type="term" value="C:plasma membrane"/>
    <property type="evidence" value="ECO:0007669"/>
    <property type="project" value="UniProtKB-SubCell"/>
</dbReference>
<feature type="domain" description="Major facilitator superfamily (MFS) profile" evidence="7">
    <location>
        <begin position="27"/>
        <end position="403"/>
    </location>
</feature>
<dbReference type="InterPro" id="IPR050189">
    <property type="entry name" value="MFS_Efflux_Transporters"/>
</dbReference>
<feature type="transmembrane region" description="Helical" evidence="6">
    <location>
        <begin position="177"/>
        <end position="197"/>
    </location>
</feature>
<dbReference type="RefSeq" id="WP_382274809.1">
    <property type="nucleotide sequence ID" value="NZ_CP101824.1"/>
</dbReference>
<feature type="transmembrane region" description="Helical" evidence="6">
    <location>
        <begin position="357"/>
        <end position="376"/>
    </location>
</feature>
<feature type="transmembrane region" description="Helical" evidence="6">
    <location>
        <begin position="315"/>
        <end position="336"/>
    </location>
</feature>
<dbReference type="EMBL" id="JBHSAQ010000016">
    <property type="protein sequence ID" value="MFC3960223.1"/>
    <property type="molecule type" value="Genomic_DNA"/>
</dbReference>